<comment type="similarity">
    <text evidence="1">Belongs to the short-chain dehydrogenases/reductases (SDR) family.</text>
</comment>
<dbReference type="PANTHER" id="PTHR43477:SF1">
    <property type="entry name" value="DIHYDROANTICAPSIN 7-DEHYDROGENASE"/>
    <property type="match status" value="1"/>
</dbReference>
<gene>
    <name evidence="4" type="ORF">DFH08DRAFT_959092</name>
</gene>
<keyword evidence="5" id="KW-1185">Reference proteome</keyword>
<evidence type="ECO:0000313" key="4">
    <source>
        <dbReference type="EMBL" id="KAJ7348892.1"/>
    </source>
</evidence>
<evidence type="ECO:0000256" key="1">
    <source>
        <dbReference type="ARBA" id="ARBA00006484"/>
    </source>
</evidence>
<dbReference type="GO" id="GO:0016491">
    <property type="term" value="F:oxidoreductase activity"/>
    <property type="evidence" value="ECO:0007669"/>
    <property type="project" value="UniProtKB-KW"/>
</dbReference>
<sequence length="262" mass="27120">MAHPNFLLNSRTLIIGGSSGLGFAVASAALSNGSQVHITSVTADKLSAKITQLQSLYPTAHVSGSVADLSSTETLEANLRSVLDAAVKETSGVLDHIVYTAGDGRSREPLAEATAVSVLKPFTVRYLGPLLVGKLVAANPGKYLNPTASSSITLTSGFMAHRPRPGVSTMIGVSGAVEVLTRALAVDLAPIRVNVVIPGFVDTELVQRTLEKNTAMLSVFEGASLTKKIGTPEGAAEAYLFCMRSALATGQGFKIDNGALLA</sequence>
<dbReference type="Proteomes" id="UP001218218">
    <property type="component" value="Unassembled WGS sequence"/>
</dbReference>
<reference evidence="4" key="1">
    <citation type="submission" date="2023-03" db="EMBL/GenBank/DDBJ databases">
        <title>Massive genome expansion in bonnet fungi (Mycena s.s.) driven by repeated elements and novel gene families across ecological guilds.</title>
        <authorList>
            <consortium name="Lawrence Berkeley National Laboratory"/>
            <person name="Harder C.B."/>
            <person name="Miyauchi S."/>
            <person name="Viragh M."/>
            <person name="Kuo A."/>
            <person name="Thoen E."/>
            <person name="Andreopoulos B."/>
            <person name="Lu D."/>
            <person name="Skrede I."/>
            <person name="Drula E."/>
            <person name="Henrissat B."/>
            <person name="Morin E."/>
            <person name="Kohler A."/>
            <person name="Barry K."/>
            <person name="LaButti K."/>
            <person name="Morin E."/>
            <person name="Salamov A."/>
            <person name="Lipzen A."/>
            <person name="Mereny Z."/>
            <person name="Hegedus B."/>
            <person name="Baldrian P."/>
            <person name="Stursova M."/>
            <person name="Weitz H."/>
            <person name="Taylor A."/>
            <person name="Grigoriev I.V."/>
            <person name="Nagy L.G."/>
            <person name="Martin F."/>
            <person name="Kauserud H."/>
        </authorList>
    </citation>
    <scope>NUCLEOTIDE SEQUENCE</scope>
    <source>
        <strain evidence="4">CBHHK002</strain>
    </source>
</reference>
<dbReference type="InterPro" id="IPR036291">
    <property type="entry name" value="NAD(P)-bd_dom_sf"/>
</dbReference>
<dbReference type="SUPFAM" id="SSF51735">
    <property type="entry name" value="NAD(P)-binding Rossmann-fold domains"/>
    <property type="match status" value="1"/>
</dbReference>
<proteinExistence type="inferred from homology"/>
<evidence type="ECO:0000313" key="5">
    <source>
        <dbReference type="Proteomes" id="UP001218218"/>
    </source>
</evidence>
<evidence type="ECO:0000256" key="2">
    <source>
        <dbReference type="ARBA" id="ARBA00022857"/>
    </source>
</evidence>
<keyword evidence="2" id="KW-0521">NADP</keyword>
<dbReference type="InterPro" id="IPR002347">
    <property type="entry name" value="SDR_fam"/>
</dbReference>
<dbReference type="PANTHER" id="PTHR43477">
    <property type="entry name" value="DIHYDROANTICAPSIN 7-DEHYDROGENASE"/>
    <property type="match status" value="1"/>
</dbReference>
<dbReference type="PRINTS" id="PR00081">
    <property type="entry name" value="GDHRDH"/>
</dbReference>
<dbReference type="InterPro" id="IPR057571">
    <property type="entry name" value="SDR_PhqE-like"/>
</dbReference>
<dbReference type="AlphaFoldDB" id="A0AAD7A3K9"/>
<accession>A0AAD7A3K9</accession>
<dbReference type="Gene3D" id="3.40.50.720">
    <property type="entry name" value="NAD(P)-binding Rossmann-like Domain"/>
    <property type="match status" value="1"/>
</dbReference>
<dbReference type="Pfam" id="PF23441">
    <property type="entry name" value="SDR"/>
    <property type="match status" value="1"/>
</dbReference>
<keyword evidence="3" id="KW-0560">Oxidoreductase</keyword>
<dbReference type="InterPro" id="IPR051122">
    <property type="entry name" value="SDR_DHRS6-like"/>
</dbReference>
<comment type="caution">
    <text evidence="4">The sequence shown here is derived from an EMBL/GenBank/DDBJ whole genome shotgun (WGS) entry which is preliminary data.</text>
</comment>
<name>A0AAD7A3K9_9AGAR</name>
<dbReference type="CDD" id="cd05233">
    <property type="entry name" value="SDR_c"/>
    <property type="match status" value="1"/>
</dbReference>
<dbReference type="EMBL" id="JARIHO010000016">
    <property type="protein sequence ID" value="KAJ7348892.1"/>
    <property type="molecule type" value="Genomic_DNA"/>
</dbReference>
<evidence type="ECO:0000256" key="3">
    <source>
        <dbReference type="ARBA" id="ARBA00023002"/>
    </source>
</evidence>
<organism evidence="4 5">
    <name type="scientific">Mycena albidolilacea</name>
    <dbReference type="NCBI Taxonomy" id="1033008"/>
    <lineage>
        <taxon>Eukaryota</taxon>
        <taxon>Fungi</taxon>
        <taxon>Dikarya</taxon>
        <taxon>Basidiomycota</taxon>
        <taxon>Agaricomycotina</taxon>
        <taxon>Agaricomycetes</taxon>
        <taxon>Agaricomycetidae</taxon>
        <taxon>Agaricales</taxon>
        <taxon>Marasmiineae</taxon>
        <taxon>Mycenaceae</taxon>
        <taxon>Mycena</taxon>
    </lineage>
</organism>
<protein>
    <submittedName>
        <fullName evidence="4">Uncharacterized protein</fullName>
    </submittedName>
</protein>